<dbReference type="Proteomes" id="UP001162480">
    <property type="component" value="Chromosome 7"/>
</dbReference>
<reference evidence="2" key="1">
    <citation type="submission" date="2023-08" db="EMBL/GenBank/DDBJ databases">
        <authorList>
            <person name="Alioto T."/>
            <person name="Alioto T."/>
            <person name="Gomez Garrido J."/>
        </authorList>
    </citation>
    <scope>NUCLEOTIDE SEQUENCE</scope>
</reference>
<proteinExistence type="predicted"/>
<evidence type="ECO:0008006" key="4">
    <source>
        <dbReference type="Google" id="ProtNLM"/>
    </source>
</evidence>
<sequence>MMLMVTLLAMVVGAMVFVVIEVAVAGNGSGTAVCGDVAGCGAVAAVATTAAGGSIDDCCCDNDPANGVVAMSVLVWR</sequence>
<feature type="signal peptide" evidence="1">
    <location>
        <begin position="1"/>
        <end position="25"/>
    </location>
</feature>
<protein>
    <recommendedName>
        <fullName evidence="4">Secreted peptide</fullName>
    </recommendedName>
</protein>
<evidence type="ECO:0000256" key="1">
    <source>
        <dbReference type="SAM" id="SignalP"/>
    </source>
</evidence>
<evidence type="ECO:0000313" key="3">
    <source>
        <dbReference type="Proteomes" id="UP001162480"/>
    </source>
</evidence>
<organism evidence="2 3">
    <name type="scientific">Octopus vulgaris</name>
    <name type="common">Common octopus</name>
    <dbReference type="NCBI Taxonomy" id="6645"/>
    <lineage>
        <taxon>Eukaryota</taxon>
        <taxon>Metazoa</taxon>
        <taxon>Spiralia</taxon>
        <taxon>Lophotrochozoa</taxon>
        <taxon>Mollusca</taxon>
        <taxon>Cephalopoda</taxon>
        <taxon>Coleoidea</taxon>
        <taxon>Octopodiformes</taxon>
        <taxon>Octopoda</taxon>
        <taxon>Incirrata</taxon>
        <taxon>Octopodidae</taxon>
        <taxon>Octopus</taxon>
    </lineage>
</organism>
<gene>
    <name evidence="2" type="ORF">OCTVUL_1B006888</name>
</gene>
<keyword evidence="1" id="KW-0732">Signal</keyword>
<feature type="chain" id="PRO_5041468386" description="Secreted peptide" evidence="1">
    <location>
        <begin position="26"/>
        <end position="77"/>
    </location>
</feature>
<keyword evidence="3" id="KW-1185">Reference proteome</keyword>
<accession>A0AA36B0G5</accession>
<dbReference type="AlphaFoldDB" id="A0AA36B0G5"/>
<dbReference type="EMBL" id="OX597820">
    <property type="protein sequence ID" value="CAI9725655.1"/>
    <property type="molecule type" value="Genomic_DNA"/>
</dbReference>
<name>A0AA36B0G5_OCTVU</name>
<evidence type="ECO:0000313" key="2">
    <source>
        <dbReference type="EMBL" id="CAI9725655.1"/>
    </source>
</evidence>